<feature type="compositionally biased region" description="Low complexity" evidence="5">
    <location>
        <begin position="461"/>
        <end position="471"/>
    </location>
</feature>
<feature type="region of interest" description="Disordered" evidence="5">
    <location>
        <begin position="541"/>
        <end position="566"/>
    </location>
</feature>
<feature type="region of interest" description="Disordered" evidence="5">
    <location>
        <begin position="901"/>
        <end position="963"/>
    </location>
</feature>
<dbReference type="GO" id="GO:0008270">
    <property type="term" value="F:zinc ion binding"/>
    <property type="evidence" value="ECO:0007669"/>
    <property type="project" value="UniProtKB-KW"/>
</dbReference>
<evidence type="ECO:0000313" key="7">
    <source>
        <dbReference type="EMBL" id="KIM40934.1"/>
    </source>
</evidence>
<reference evidence="7 8" key="1">
    <citation type="submission" date="2014-04" db="EMBL/GenBank/DDBJ databases">
        <authorList>
            <consortium name="DOE Joint Genome Institute"/>
            <person name="Kuo A."/>
            <person name="Gay G."/>
            <person name="Dore J."/>
            <person name="Kohler A."/>
            <person name="Nagy L.G."/>
            <person name="Floudas D."/>
            <person name="Copeland A."/>
            <person name="Barry K.W."/>
            <person name="Cichocki N."/>
            <person name="Veneault-Fourrey C."/>
            <person name="LaButti K."/>
            <person name="Lindquist E.A."/>
            <person name="Lipzen A."/>
            <person name="Lundell T."/>
            <person name="Morin E."/>
            <person name="Murat C."/>
            <person name="Sun H."/>
            <person name="Tunlid A."/>
            <person name="Henrissat B."/>
            <person name="Grigoriev I.V."/>
            <person name="Hibbett D.S."/>
            <person name="Martin F."/>
            <person name="Nordberg H.P."/>
            <person name="Cantor M.N."/>
            <person name="Hua S.X."/>
        </authorList>
    </citation>
    <scope>NUCLEOTIDE SEQUENCE [LARGE SCALE GENOMIC DNA]</scope>
    <source>
        <strain evidence="8">h7</strain>
    </source>
</reference>
<feature type="compositionally biased region" description="Pro residues" evidence="5">
    <location>
        <begin position="766"/>
        <end position="778"/>
    </location>
</feature>
<feature type="region of interest" description="Disordered" evidence="5">
    <location>
        <begin position="836"/>
        <end position="875"/>
    </location>
</feature>
<keyword evidence="8" id="KW-1185">Reference proteome</keyword>
<dbReference type="EMBL" id="KN831781">
    <property type="protein sequence ID" value="KIM40934.1"/>
    <property type="molecule type" value="Genomic_DNA"/>
</dbReference>
<feature type="region of interest" description="Disordered" evidence="5">
    <location>
        <begin position="329"/>
        <end position="351"/>
    </location>
</feature>
<dbReference type="Pfam" id="PF13639">
    <property type="entry name" value="zf-RING_2"/>
    <property type="match status" value="1"/>
</dbReference>
<feature type="region of interest" description="Disordered" evidence="5">
    <location>
        <begin position="578"/>
        <end position="626"/>
    </location>
</feature>
<feature type="compositionally biased region" description="Basic and acidic residues" evidence="5">
    <location>
        <begin position="402"/>
        <end position="415"/>
    </location>
</feature>
<dbReference type="Gene3D" id="3.30.40.10">
    <property type="entry name" value="Zinc/RING finger domain, C3HC4 (zinc finger)"/>
    <property type="match status" value="1"/>
</dbReference>
<evidence type="ECO:0000256" key="1">
    <source>
        <dbReference type="ARBA" id="ARBA00022723"/>
    </source>
</evidence>
<dbReference type="STRING" id="686832.A0A0C3C9N1"/>
<keyword evidence="3" id="KW-0862">Zinc</keyword>
<gene>
    <name evidence="7" type="ORF">M413DRAFT_28046</name>
</gene>
<feature type="region of interest" description="Disordered" evidence="5">
    <location>
        <begin position="400"/>
        <end position="493"/>
    </location>
</feature>
<feature type="compositionally biased region" description="Low complexity" evidence="5">
    <location>
        <begin position="687"/>
        <end position="714"/>
    </location>
</feature>
<feature type="domain" description="RING-type" evidence="6">
    <location>
        <begin position="318"/>
        <end position="389"/>
    </location>
</feature>
<accession>A0A0C3C9N1</accession>
<feature type="compositionally biased region" description="Polar residues" evidence="5">
    <location>
        <begin position="550"/>
        <end position="564"/>
    </location>
</feature>
<keyword evidence="2 4" id="KW-0863">Zinc-finger</keyword>
<dbReference type="InterPro" id="IPR001841">
    <property type="entry name" value="Znf_RING"/>
</dbReference>
<feature type="compositionally biased region" description="Polar residues" evidence="5">
    <location>
        <begin position="482"/>
        <end position="493"/>
    </location>
</feature>
<feature type="region of interest" description="Disordered" evidence="5">
    <location>
        <begin position="683"/>
        <end position="738"/>
    </location>
</feature>
<feature type="region of interest" description="Disordered" evidence="5">
    <location>
        <begin position="751"/>
        <end position="807"/>
    </location>
</feature>
<feature type="compositionally biased region" description="Polar residues" evidence="5">
    <location>
        <begin position="37"/>
        <end position="57"/>
    </location>
</feature>
<feature type="compositionally biased region" description="Acidic residues" evidence="5">
    <location>
        <begin position="80"/>
        <end position="91"/>
    </location>
</feature>
<keyword evidence="1" id="KW-0479">Metal-binding</keyword>
<feature type="compositionally biased region" description="Polar residues" evidence="5">
    <location>
        <begin position="841"/>
        <end position="850"/>
    </location>
</feature>
<proteinExistence type="predicted"/>
<protein>
    <recommendedName>
        <fullName evidence="6">RING-type domain-containing protein</fullName>
    </recommendedName>
</protein>
<dbReference type="Proteomes" id="UP000053424">
    <property type="component" value="Unassembled WGS sequence"/>
</dbReference>
<evidence type="ECO:0000259" key="6">
    <source>
        <dbReference type="PROSITE" id="PS50089"/>
    </source>
</evidence>
<dbReference type="SUPFAM" id="SSF57850">
    <property type="entry name" value="RING/U-box"/>
    <property type="match status" value="1"/>
</dbReference>
<feature type="compositionally biased region" description="Low complexity" evidence="5">
    <location>
        <begin position="596"/>
        <end position="621"/>
    </location>
</feature>
<feature type="compositionally biased region" description="Pro residues" evidence="5">
    <location>
        <begin position="944"/>
        <end position="962"/>
    </location>
</feature>
<name>A0A0C3C9N1_HEBCY</name>
<dbReference type="InterPro" id="IPR013083">
    <property type="entry name" value="Znf_RING/FYVE/PHD"/>
</dbReference>
<organism evidence="7 8">
    <name type="scientific">Hebeloma cylindrosporum</name>
    <dbReference type="NCBI Taxonomy" id="76867"/>
    <lineage>
        <taxon>Eukaryota</taxon>
        <taxon>Fungi</taxon>
        <taxon>Dikarya</taxon>
        <taxon>Basidiomycota</taxon>
        <taxon>Agaricomycotina</taxon>
        <taxon>Agaricomycetes</taxon>
        <taxon>Agaricomycetidae</taxon>
        <taxon>Agaricales</taxon>
        <taxon>Agaricineae</taxon>
        <taxon>Hymenogastraceae</taxon>
        <taxon>Hebeloma</taxon>
    </lineage>
</organism>
<evidence type="ECO:0000313" key="8">
    <source>
        <dbReference type="Proteomes" id="UP000053424"/>
    </source>
</evidence>
<feature type="region of interest" description="Disordered" evidence="5">
    <location>
        <begin position="189"/>
        <end position="231"/>
    </location>
</feature>
<evidence type="ECO:0000256" key="2">
    <source>
        <dbReference type="ARBA" id="ARBA00022771"/>
    </source>
</evidence>
<dbReference type="PANTHER" id="PTHR15710">
    <property type="entry name" value="E3 UBIQUITIN-PROTEIN LIGASE PRAJA"/>
    <property type="match status" value="1"/>
</dbReference>
<sequence>MDPHNSPVIAIDSDQPNNNDIRLDRPTADPAGPSQPPTSSLVSPPTITSAPADSQAQHADVEMDDVDYDEMPGLQAVSDSSDDDDDDDDVDAREVEMQAMHVDDDDDPPLMALPHFHLHHIPSPSPSSRNRRARVEDDEDNDRDRRHPFHRTSAGNNNAGSTPNTLPIPTAQGQPDLMFTVMDGYLSYNVGQDSGAPGNPPPQPAQPGETGQPRTGGETPETPANPRQIPVVPNETLHGILVRLRDMLSDAGPFRTIPFTLARGFGFDEPEPEDPERAKKLVDGLEEVPIGLVKRLVRVGGTGGGMGYDDNKGGDSGCAICWDTLLDSEGEGFGKQPQPNAGTEDPLSPDLETKQQPKIVSLPCAHVFHADCLIPWFSRPQHTTCPTCRFNIDPDNLTYTPEWRRGRGQGEETRPADGAPPVAETNAPEGPNLSFESDFPNWFPVPVFATDPNPSTPAVPSPSSTTATAAPEQHTGAAGPTSDGQQTSMSFQTPGGFVTVTQVLTPFDLHPQAGGPRPPNGTRRLLLHPRRIRANPLLGPISIPFPQAQPPNAGQVPQPQTQSEPVPAGEYTRLFSRLGRQDPHPPLQSLFPPPFFHLGGQPQSQPQPQPQATGAQPGQPGNTVPGQFVRALLHSALANYWVPVHRRSFLQLGSRTQAALPPLPNTIPMPPNFPRMFSPFDLFARRPGGSTTGPTNPTTPGAPAPGTTSANANPTPAPAPSAPADPNSTSANGPSDPAEFMQVTFDMVIGTWPPMVRGGQPFTGPQGPPTPQAPPAPQAPLASGAPQNAGTTPPAPTTGGTANPQMPLRPVVRAAETLDVELRDVLAALQANVGIRGGSQGDQPQPSADQPSVAAETEADSSPASPSPPSGQFSVEDTQRLLEETRRNVDVFLSRIMQFHGQPAREGEDEMVVDGQPQGGQRQQPNPGQQQAQVPQEPNGNTGPAPPAPPPPPHMRLPPFPPNFDFLGGVHGREERPKRAWTLPAAPGPSLRQRVERRELEAGWRCNDISCGFGPSDEEPIPSALLANDADGAKRLFIKVKGAGGKDVCEHAFHSGCLVSAERVALRGAEAAVDSDGCVEVSCPVCRCVGCVLKEQWDEGVVALQ</sequence>
<evidence type="ECO:0000256" key="3">
    <source>
        <dbReference type="ARBA" id="ARBA00022833"/>
    </source>
</evidence>
<dbReference type="OrthoDB" id="8062037at2759"/>
<feature type="compositionally biased region" description="Low complexity" evidence="5">
    <location>
        <begin position="779"/>
        <end position="805"/>
    </location>
</feature>
<feature type="compositionally biased region" description="Polar residues" evidence="5">
    <location>
        <begin position="153"/>
        <end position="173"/>
    </location>
</feature>
<feature type="region of interest" description="Disordered" evidence="5">
    <location>
        <begin position="1"/>
        <end position="174"/>
    </location>
</feature>
<dbReference type="HOGENOM" id="CLU_319129_0_0_1"/>
<reference evidence="8" key="2">
    <citation type="submission" date="2015-01" db="EMBL/GenBank/DDBJ databases">
        <title>Evolutionary Origins and Diversification of the Mycorrhizal Mutualists.</title>
        <authorList>
            <consortium name="DOE Joint Genome Institute"/>
            <consortium name="Mycorrhizal Genomics Consortium"/>
            <person name="Kohler A."/>
            <person name="Kuo A."/>
            <person name="Nagy L.G."/>
            <person name="Floudas D."/>
            <person name="Copeland A."/>
            <person name="Barry K.W."/>
            <person name="Cichocki N."/>
            <person name="Veneault-Fourrey C."/>
            <person name="LaButti K."/>
            <person name="Lindquist E.A."/>
            <person name="Lipzen A."/>
            <person name="Lundell T."/>
            <person name="Morin E."/>
            <person name="Murat C."/>
            <person name="Riley R."/>
            <person name="Ohm R."/>
            <person name="Sun H."/>
            <person name="Tunlid A."/>
            <person name="Henrissat B."/>
            <person name="Grigoriev I.V."/>
            <person name="Hibbett D.S."/>
            <person name="Martin F."/>
        </authorList>
    </citation>
    <scope>NUCLEOTIDE SEQUENCE [LARGE SCALE GENOMIC DNA]</scope>
    <source>
        <strain evidence="8">h7</strain>
    </source>
</reference>
<dbReference type="SMART" id="SM00184">
    <property type="entry name" value="RING"/>
    <property type="match status" value="2"/>
</dbReference>
<evidence type="ECO:0000256" key="4">
    <source>
        <dbReference type="PROSITE-ProRule" id="PRU00175"/>
    </source>
</evidence>
<evidence type="ECO:0000256" key="5">
    <source>
        <dbReference type="SAM" id="MobiDB-lite"/>
    </source>
</evidence>
<dbReference type="PROSITE" id="PS50089">
    <property type="entry name" value="ZF_RING_2"/>
    <property type="match status" value="1"/>
</dbReference>
<dbReference type="AlphaFoldDB" id="A0A0C3C9N1"/>
<feature type="compositionally biased region" description="Low complexity" evidence="5">
    <location>
        <begin position="915"/>
        <end position="940"/>
    </location>
</feature>